<organism evidence="1 2">
    <name type="scientific">Tolypothrix bouteillei VB521301</name>
    <dbReference type="NCBI Taxonomy" id="1479485"/>
    <lineage>
        <taxon>Bacteria</taxon>
        <taxon>Bacillati</taxon>
        <taxon>Cyanobacteriota</taxon>
        <taxon>Cyanophyceae</taxon>
        <taxon>Nostocales</taxon>
        <taxon>Tolypothrichaceae</taxon>
        <taxon>Tolypothrix</taxon>
    </lineage>
</organism>
<dbReference type="Gene3D" id="1.25.40.10">
    <property type="entry name" value="Tetratricopeptide repeat domain"/>
    <property type="match status" value="1"/>
</dbReference>
<gene>
    <name evidence="1" type="ORF">DA73_0400032925</name>
</gene>
<dbReference type="InterPro" id="IPR019734">
    <property type="entry name" value="TPR_rpt"/>
</dbReference>
<dbReference type="Pfam" id="PF13181">
    <property type="entry name" value="TPR_8"/>
    <property type="match status" value="1"/>
</dbReference>
<reference evidence="1" key="2">
    <citation type="submission" date="2019-11" db="EMBL/GenBank/DDBJ databases">
        <title>Improved Assembly of Tolypothrix boutellei genome.</title>
        <authorList>
            <person name="Sarangi A.N."/>
            <person name="Mukherjee M."/>
            <person name="Ghosh S."/>
            <person name="Singh D."/>
            <person name="Das A."/>
            <person name="Kant S."/>
            <person name="Prusty A."/>
            <person name="Tripathy S."/>
        </authorList>
    </citation>
    <scope>NUCLEOTIDE SEQUENCE</scope>
    <source>
        <strain evidence="1">VB521301</strain>
    </source>
</reference>
<comment type="caution">
    <text evidence="1">The sequence shown here is derived from an EMBL/GenBank/DDBJ whole genome shotgun (WGS) entry which is preliminary data.</text>
</comment>
<dbReference type="AlphaFoldDB" id="A0A8S9TAZ9"/>
<name>A0A8S9TAZ9_9CYAN</name>
<dbReference type="SUPFAM" id="SSF48452">
    <property type="entry name" value="TPR-like"/>
    <property type="match status" value="1"/>
</dbReference>
<evidence type="ECO:0000313" key="1">
    <source>
        <dbReference type="EMBL" id="KAF3889741.1"/>
    </source>
</evidence>
<dbReference type="Proteomes" id="UP000029738">
    <property type="component" value="Unassembled WGS sequence"/>
</dbReference>
<sequence>MKIKPNHFLVWDLLGYTYSNNFGNYNRAIAAYEQAIKLKPDYLLAIVEEDNTFYDLQR</sequence>
<evidence type="ECO:0000313" key="2">
    <source>
        <dbReference type="Proteomes" id="UP000029738"/>
    </source>
</evidence>
<dbReference type="OrthoDB" id="478945at2"/>
<dbReference type="RefSeq" id="WP_162002200.1">
    <property type="nucleotide sequence ID" value="NZ_JHEG04000001.1"/>
</dbReference>
<protein>
    <recommendedName>
        <fullName evidence="3">Tetratricopeptide repeat protein</fullName>
    </recommendedName>
</protein>
<dbReference type="EMBL" id="JHEG04000001">
    <property type="protein sequence ID" value="KAF3889741.1"/>
    <property type="molecule type" value="Genomic_DNA"/>
</dbReference>
<dbReference type="InterPro" id="IPR011990">
    <property type="entry name" value="TPR-like_helical_dom_sf"/>
</dbReference>
<proteinExistence type="predicted"/>
<accession>A0A8S9TAZ9</accession>
<keyword evidence="2" id="KW-1185">Reference proteome</keyword>
<reference evidence="1" key="1">
    <citation type="journal article" date="2015" name="Genome Announc.">
        <title>Draft Genome Sequence of Tolypothrix boutellei Strain VB521301.</title>
        <authorList>
            <person name="Chandrababunaidu M.M."/>
            <person name="Singh D."/>
            <person name="Sen D."/>
            <person name="Bhan S."/>
            <person name="Das S."/>
            <person name="Gupta A."/>
            <person name="Adhikary S.P."/>
            <person name="Tripathy S."/>
        </authorList>
    </citation>
    <scope>NUCLEOTIDE SEQUENCE</scope>
    <source>
        <strain evidence="1">VB521301</strain>
    </source>
</reference>
<evidence type="ECO:0008006" key="3">
    <source>
        <dbReference type="Google" id="ProtNLM"/>
    </source>
</evidence>